<dbReference type="RefSeq" id="XP_066921467.1">
    <property type="nucleotide sequence ID" value="XM_067065366.1"/>
</dbReference>
<dbReference type="Proteomes" id="UP000594262">
    <property type="component" value="Unplaced"/>
</dbReference>
<evidence type="ECO:0000313" key="7">
    <source>
        <dbReference type="EnsemblMetazoa" id="CLYHEMP006444.1"/>
    </source>
</evidence>
<dbReference type="PANTHER" id="PTHR11311">
    <property type="entry name" value="SPONDIN"/>
    <property type="match status" value="1"/>
</dbReference>
<dbReference type="Gene3D" id="2.20.100.10">
    <property type="entry name" value="Thrombospondin type-1 (TSP1) repeat"/>
    <property type="match status" value="5"/>
</dbReference>
<keyword evidence="4" id="KW-0812">Transmembrane</keyword>
<dbReference type="InterPro" id="IPR036383">
    <property type="entry name" value="TSP1_rpt_sf"/>
</dbReference>
<feature type="domain" description="Spondin-like TSP1" evidence="6">
    <location>
        <begin position="892"/>
        <end position="949"/>
    </location>
</feature>
<sequence>MYLVQILFFLVVTSSYVQTLHWRTTHWSPCKLEGTCSTKSYKVRNITCYDTNEKVDPLFCEQEKNLERPVPIMHCVPDKCISQNLQNLKLIKTSWSKCMKTKQKDLYFNDTQQIDGSPSTCGRNSELVTFTKTRHVECRFYYEPNKYYVAELAQCNTMLRIDIRDVIERRLCFRKCIRTCALTLWTKWMRCKYCRTNMKYKTRDHAFLNSPASECGKLIRFRQSKKLNIETKQYRISGWRQVTLFRDKKTFRTKFSIHHRNVSCVDNKGLICHVTDSTMALSHRLQVGDQDCLHGNWSPWSPCLKDGSHVMVRKQRRSRHLLAYPLGKGKPCNTTTEERSCNVNTRLVTEHFVWFSGNWSSCYTDKSSNFVEEKCQIYKKNRPVFCTRLGDETLTPLSNLKCASVVMPKEEELCHVVCSQVSCFYSDWSEWKNCSHGYIKRNRTLLHGSSHACILTEQKRSCNSERALWERVTDGVCKLYGGDICGEGVIDSKVNCKMEGKTVDESNCDRMTKPLTSSTCSVPCKPGHTLKCVLSTWSKWSICQNGVKNRTRILLHGNQNCLKVSRTENKKCYTKEYFYIPPSWGVCEIMNQSIGCGKGEQTRNFQCVENLIGNVVNESYCLERLNYTQPIETRSCYVCNDCIMTPWSQWEPDCSAICAPSRAQGSTSTQRRRYILSQHSAKCNESLIETKTCPPCLDYHWVTEKWELCTHDNAPMMGPQTEIMVMRNGYQIRDVYCSDGPNIVPDSLCHDEKPIESRECHIDWLNTCQLEPWSEWKECDKPCGNGSQKRSRPVLNKGCKVDTSIKFNETRPCNTQKCFEYEINEGDWTRCQLIGASVSCDKSFNVNFGIQYRNVTCFTTDGKIVPLKYCEEYFEEEFPNKKRCVLPCSNDCQISQWSTFSECSAKCGIGMSARTRRIYQHASSDRPPCPSSINGQFVMEQIPCKIRNCHDDQWVKGQWGPCTVGNNATCGKGTKKRSVHCMQMSIERPSNSCLAEIKPRAQKQCKVPCDTDCLVSDWSPWTPCENESTNRKREVTRPGNNCPGLYQERQCSNEKYKWRISKWSSCFLNKGFCGKGIRQRFVECIKTASDLVVPSSYCLHIETTPSSFEFCEKACEEKCRLTYWSTWTECDSKCGHVSYQTRQREGRGDCSGVKLKETLQCEVLPCYALTTGEWSSCQPDVPSSCGVGTQRRSAKCMRDDGNTMDLRHCVDFLTGRERLERECNIPCWNDCILSPWSSWSFCFKTCSPPESQSSSIQLRTRHVLQKPTIGGVQCSSNMEEQRTCNKGTCFRFDWTINSAGEYKCTRSDGLTVSTGCKPKDGMYKCDCSLVGNAICVQKEFCMCKKGYSANLNGEQRLVYCEKATGVPSKNKGKASVSLAGIICISLAACVGYCVLFIVLFFFYRRRKKQKLERTISHETTATQLLHPLNNNKNSTTEMQPVIENRQRNLLLKNKQTQHELDDIQSCSDLSSTGGFLCSESTPLQPVIRSQAV</sequence>
<dbReference type="Pfam" id="PF19028">
    <property type="entry name" value="TSP1_spondin"/>
    <property type="match status" value="1"/>
</dbReference>
<name>A0A7M5UVH7_9CNID</name>
<keyword evidence="1 5" id="KW-0732">Signal</keyword>
<feature type="signal peptide" evidence="5">
    <location>
        <begin position="1"/>
        <end position="19"/>
    </location>
</feature>
<evidence type="ECO:0000256" key="4">
    <source>
        <dbReference type="SAM" id="Phobius"/>
    </source>
</evidence>
<evidence type="ECO:0000256" key="2">
    <source>
        <dbReference type="ARBA" id="ARBA00023157"/>
    </source>
</evidence>
<protein>
    <recommendedName>
        <fullName evidence="6">Spondin-like TSP1 domain-containing protein</fullName>
    </recommendedName>
</protein>
<evidence type="ECO:0000313" key="8">
    <source>
        <dbReference type="Proteomes" id="UP000594262"/>
    </source>
</evidence>
<dbReference type="OrthoDB" id="6090599at2759"/>
<dbReference type="GeneID" id="136808821"/>
<keyword evidence="3" id="KW-0325">Glycoprotein</keyword>
<evidence type="ECO:0000256" key="5">
    <source>
        <dbReference type="SAM" id="SignalP"/>
    </source>
</evidence>
<dbReference type="InterPro" id="IPR044004">
    <property type="entry name" value="TSP1_spondin_dom"/>
</dbReference>
<dbReference type="InterPro" id="IPR000884">
    <property type="entry name" value="TSP1_rpt"/>
</dbReference>
<dbReference type="Pfam" id="PF19030">
    <property type="entry name" value="TSP1_ADAMTS"/>
    <property type="match status" value="2"/>
</dbReference>
<keyword evidence="4" id="KW-1133">Transmembrane helix</keyword>
<keyword evidence="4" id="KW-0472">Membrane</keyword>
<dbReference type="SUPFAM" id="SSF82895">
    <property type="entry name" value="TSP-1 type 1 repeat"/>
    <property type="match status" value="6"/>
</dbReference>
<dbReference type="InterPro" id="IPR051418">
    <property type="entry name" value="Spondin/Thrombospondin_T1"/>
</dbReference>
<dbReference type="EnsemblMetazoa" id="CLYHEMT006444.1">
    <property type="protein sequence ID" value="CLYHEMP006444.1"/>
    <property type="gene ID" value="CLYHEMG006444"/>
</dbReference>
<evidence type="ECO:0000256" key="3">
    <source>
        <dbReference type="ARBA" id="ARBA00023180"/>
    </source>
</evidence>
<evidence type="ECO:0000256" key="1">
    <source>
        <dbReference type="ARBA" id="ARBA00022729"/>
    </source>
</evidence>
<dbReference type="SMART" id="SM00209">
    <property type="entry name" value="TSP1"/>
    <property type="match status" value="12"/>
</dbReference>
<dbReference type="PROSITE" id="PS50092">
    <property type="entry name" value="TSP1"/>
    <property type="match status" value="10"/>
</dbReference>
<dbReference type="PANTHER" id="PTHR11311:SF30">
    <property type="entry name" value="SPONDIN-LIKE TSP1 DOMAIN-CONTAINING PROTEIN"/>
    <property type="match status" value="1"/>
</dbReference>
<organism evidence="7 8">
    <name type="scientific">Clytia hemisphaerica</name>
    <dbReference type="NCBI Taxonomy" id="252671"/>
    <lineage>
        <taxon>Eukaryota</taxon>
        <taxon>Metazoa</taxon>
        <taxon>Cnidaria</taxon>
        <taxon>Hydrozoa</taxon>
        <taxon>Hydroidolina</taxon>
        <taxon>Leptothecata</taxon>
        <taxon>Obeliida</taxon>
        <taxon>Clytiidae</taxon>
        <taxon>Clytia</taxon>
    </lineage>
</organism>
<feature type="transmembrane region" description="Helical" evidence="4">
    <location>
        <begin position="1378"/>
        <end position="1403"/>
    </location>
</feature>
<feature type="chain" id="PRO_5029445683" description="Spondin-like TSP1 domain-containing protein" evidence="5">
    <location>
        <begin position="20"/>
        <end position="1492"/>
    </location>
</feature>
<evidence type="ECO:0000259" key="6">
    <source>
        <dbReference type="Pfam" id="PF19028"/>
    </source>
</evidence>
<dbReference type="Pfam" id="PF00090">
    <property type="entry name" value="TSP_1"/>
    <property type="match status" value="2"/>
</dbReference>
<accession>A0A7M5UVH7</accession>
<keyword evidence="8" id="KW-1185">Reference proteome</keyword>
<reference evidence="7" key="1">
    <citation type="submission" date="2021-01" db="UniProtKB">
        <authorList>
            <consortium name="EnsemblMetazoa"/>
        </authorList>
    </citation>
    <scope>IDENTIFICATION</scope>
</reference>
<proteinExistence type="predicted"/>
<keyword evidence="2" id="KW-1015">Disulfide bond</keyword>